<organism evidence="8 11">
    <name type="scientific">Bacillus glycinifermentans</name>
    <dbReference type="NCBI Taxonomy" id="1664069"/>
    <lineage>
        <taxon>Bacteria</taxon>
        <taxon>Bacillati</taxon>
        <taxon>Bacillota</taxon>
        <taxon>Bacilli</taxon>
        <taxon>Bacillales</taxon>
        <taxon>Bacillaceae</taxon>
        <taxon>Bacillus</taxon>
    </lineage>
</organism>
<sequence length="66" mass="7538">MPKMKTHRGSAKRFKKTGSGKLKRSHAYTSHLFANKSQKQKRKLRKGAIVSAGDFKRIKQQLANIK</sequence>
<dbReference type="RefSeq" id="WP_003152493.1">
    <property type="nucleotide sequence ID" value="NZ_CP023481.1"/>
</dbReference>
<dbReference type="Pfam" id="PF01632">
    <property type="entry name" value="Ribosomal_L35p"/>
    <property type="match status" value="1"/>
</dbReference>
<feature type="compositionally biased region" description="Basic residues" evidence="7">
    <location>
        <begin position="1"/>
        <end position="26"/>
    </location>
</feature>
<dbReference type="PATRIC" id="fig|1664069.3.peg.191"/>
<dbReference type="InterPro" id="IPR037229">
    <property type="entry name" value="Ribosomal_bL35_sf"/>
</dbReference>
<evidence type="ECO:0000256" key="7">
    <source>
        <dbReference type="SAM" id="MobiDB-lite"/>
    </source>
</evidence>
<dbReference type="InterPro" id="IPR021137">
    <property type="entry name" value="Ribosomal_bL35-like"/>
</dbReference>
<dbReference type="SUPFAM" id="SSF143034">
    <property type="entry name" value="L35p-like"/>
    <property type="match status" value="1"/>
</dbReference>
<dbReference type="Proteomes" id="UP000036168">
    <property type="component" value="Unassembled WGS sequence"/>
</dbReference>
<dbReference type="EMBL" id="CP035232">
    <property type="protein sequence ID" value="QAT66455.1"/>
    <property type="molecule type" value="Genomic_DNA"/>
</dbReference>
<evidence type="ECO:0000313" key="13">
    <source>
        <dbReference type="Proteomes" id="UP001341297"/>
    </source>
</evidence>
<dbReference type="InterPro" id="IPR001706">
    <property type="entry name" value="Ribosomal_bL35"/>
</dbReference>
<dbReference type="PANTHER" id="PTHR33343">
    <property type="entry name" value="54S RIBOSOMAL PROTEIN BL35M"/>
    <property type="match status" value="1"/>
</dbReference>
<keyword evidence="2 5" id="KW-0689">Ribosomal protein</keyword>
<protein>
    <recommendedName>
        <fullName evidence="4 5">Large ribosomal subunit protein bL35</fullName>
    </recommendedName>
</protein>
<dbReference type="SMR" id="A0A0J6EPE8"/>
<evidence type="ECO:0000256" key="1">
    <source>
        <dbReference type="ARBA" id="ARBA00006598"/>
    </source>
</evidence>
<evidence type="ECO:0000256" key="4">
    <source>
        <dbReference type="ARBA" id="ARBA00071664"/>
    </source>
</evidence>
<evidence type="ECO:0000313" key="12">
    <source>
        <dbReference type="Proteomes" id="UP000288675"/>
    </source>
</evidence>
<dbReference type="KEGG" id="bgy:BGLY_3422"/>
<dbReference type="HAMAP" id="MF_00514">
    <property type="entry name" value="Ribosomal_bL35"/>
    <property type="match status" value="1"/>
</dbReference>
<comment type="similarity">
    <text evidence="1 5 6">Belongs to the bacterial ribosomal protein bL35 family.</text>
</comment>
<dbReference type="AlphaFoldDB" id="A0A0J6EPE8"/>
<evidence type="ECO:0000256" key="3">
    <source>
        <dbReference type="ARBA" id="ARBA00023274"/>
    </source>
</evidence>
<feature type="region of interest" description="Disordered" evidence="7">
    <location>
        <begin position="1"/>
        <end position="45"/>
    </location>
</feature>
<dbReference type="PRINTS" id="PR00064">
    <property type="entry name" value="RIBOSOMALL35"/>
</dbReference>
<reference evidence="9 13" key="4">
    <citation type="submission" date="2023-03" db="EMBL/GenBank/DDBJ databases">
        <title>Agriculturally important microbes genome sequencing.</title>
        <authorList>
            <person name="Dunlap C."/>
        </authorList>
    </citation>
    <scope>NUCLEOTIDE SEQUENCE [LARGE SCALE GENOMIC DNA]</scope>
    <source>
        <strain evidence="9 13">CBP-3203</strain>
    </source>
</reference>
<dbReference type="Proteomes" id="UP000288675">
    <property type="component" value="Chromosome"/>
</dbReference>
<evidence type="ECO:0000313" key="10">
    <source>
        <dbReference type="EMBL" id="QAT66455.1"/>
    </source>
</evidence>
<dbReference type="EMBL" id="LECW02000005">
    <property type="protein sequence ID" value="KRT94762.1"/>
    <property type="molecule type" value="Genomic_DNA"/>
</dbReference>
<evidence type="ECO:0000256" key="5">
    <source>
        <dbReference type="HAMAP-Rule" id="MF_00514"/>
    </source>
</evidence>
<reference evidence="8 11" key="1">
    <citation type="journal article" date="2015" name="Int. J. Syst. Evol. Microbiol.">
        <title>Bacillus glycinifermentans sp. nov., isolated from fermented soybean paste.</title>
        <authorList>
            <person name="Kim S.J."/>
            <person name="Dunlap C.A."/>
            <person name="Kwon S.W."/>
            <person name="Rooney A.P."/>
        </authorList>
    </citation>
    <scope>NUCLEOTIDE SEQUENCE [LARGE SCALE GENOMIC DNA]</scope>
    <source>
        <strain evidence="8 11">GO-13</strain>
    </source>
</reference>
<dbReference type="GO" id="GO:0003735">
    <property type="term" value="F:structural constituent of ribosome"/>
    <property type="evidence" value="ECO:0007669"/>
    <property type="project" value="InterPro"/>
</dbReference>
<reference evidence="10 12" key="3">
    <citation type="submission" date="2019-01" db="EMBL/GenBank/DDBJ databases">
        <title>Genome sequence of Bacillus glycinifermentans SRCM103574.</title>
        <authorList>
            <person name="Kong H.-J."/>
            <person name="Jeong S.-Y."/>
            <person name="Jeong D.-Y."/>
        </authorList>
    </citation>
    <scope>NUCLEOTIDE SEQUENCE [LARGE SCALE GENOMIC DNA]</scope>
    <source>
        <strain evidence="10 12">SRCM103574</strain>
    </source>
</reference>
<accession>A0A0J6EPE8</accession>
<dbReference type="EMBL" id="JARRTL010000010">
    <property type="protein sequence ID" value="MEC0485555.1"/>
    <property type="molecule type" value="Genomic_DNA"/>
</dbReference>
<evidence type="ECO:0000313" key="9">
    <source>
        <dbReference type="EMBL" id="MEC0485555.1"/>
    </source>
</evidence>
<dbReference type="PROSITE" id="PS00936">
    <property type="entry name" value="RIBOSOMAL_L35"/>
    <property type="match status" value="1"/>
</dbReference>
<dbReference type="GO" id="GO:0006412">
    <property type="term" value="P:translation"/>
    <property type="evidence" value="ECO:0007669"/>
    <property type="project" value="UniProtKB-UniRule"/>
</dbReference>
<dbReference type="GO" id="GO:0022625">
    <property type="term" value="C:cytosolic large ribosomal subunit"/>
    <property type="evidence" value="ECO:0007669"/>
    <property type="project" value="TreeGrafter"/>
</dbReference>
<dbReference type="GeneID" id="93081734"/>
<keyword evidence="3 5" id="KW-0687">Ribonucleoprotein</keyword>
<dbReference type="GeneID" id="82854403"/>
<dbReference type="InterPro" id="IPR018265">
    <property type="entry name" value="Ribosomal_bL35_CS"/>
</dbReference>
<dbReference type="Proteomes" id="UP001341297">
    <property type="component" value="Unassembled WGS sequence"/>
</dbReference>
<dbReference type="OrthoDB" id="47476at2"/>
<gene>
    <name evidence="5 8" type="primary">rpmI</name>
    <name evidence="8" type="ORF">AB447_214000</name>
    <name evidence="10" type="ORF">EQZ20_17160</name>
    <name evidence="9" type="ORF">P8828_11995</name>
</gene>
<dbReference type="FunFam" id="4.10.410.60:FF:000001">
    <property type="entry name" value="50S ribosomal protein L35"/>
    <property type="match status" value="1"/>
</dbReference>
<reference evidence="8" key="2">
    <citation type="submission" date="2015-10" db="EMBL/GenBank/DDBJ databases">
        <authorList>
            <person name="Dunlap C."/>
        </authorList>
    </citation>
    <scope>NUCLEOTIDE SEQUENCE</scope>
    <source>
        <strain evidence="8">GO-13</strain>
    </source>
</reference>
<evidence type="ECO:0000313" key="8">
    <source>
        <dbReference type="EMBL" id="KRT94762.1"/>
    </source>
</evidence>
<evidence type="ECO:0000256" key="6">
    <source>
        <dbReference type="RuleBase" id="RU000568"/>
    </source>
</evidence>
<evidence type="ECO:0000313" key="11">
    <source>
        <dbReference type="Proteomes" id="UP000036168"/>
    </source>
</evidence>
<name>A0A0J6EPE8_9BACI</name>
<proteinExistence type="inferred from homology"/>
<dbReference type="STRING" id="1664069.BGLY_3422"/>
<dbReference type="NCBIfam" id="TIGR00001">
    <property type="entry name" value="rpmI_bact"/>
    <property type="match status" value="1"/>
</dbReference>
<accession>A0A0J6HUN8</accession>
<evidence type="ECO:0000256" key="2">
    <source>
        <dbReference type="ARBA" id="ARBA00022980"/>
    </source>
</evidence>
<keyword evidence="13" id="KW-1185">Reference proteome</keyword>
<dbReference type="Gene3D" id="4.10.410.60">
    <property type="match status" value="1"/>
</dbReference>
<dbReference type="PANTHER" id="PTHR33343:SF1">
    <property type="entry name" value="LARGE RIBOSOMAL SUBUNIT PROTEIN BL35M"/>
    <property type="match status" value="1"/>
</dbReference>